<dbReference type="InterPro" id="IPR004481">
    <property type="entry name" value="K/Na/Ca-exchanger"/>
</dbReference>
<feature type="transmembrane region" description="Helical" evidence="5">
    <location>
        <begin position="6"/>
        <end position="24"/>
    </location>
</feature>
<evidence type="ECO:0000259" key="6">
    <source>
        <dbReference type="Pfam" id="PF01699"/>
    </source>
</evidence>
<dbReference type="Gene3D" id="1.20.1420.30">
    <property type="entry name" value="NCX, central ion-binding region"/>
    <property type="match status" value="1"/>
</dbReference>
<proteinExistence type="predicted"/>
<evidence type="ECO:0000256" key="2">
    <source>
        <dbReference type="ARBA" id="ARBA00022692"/>
    </source>
</evidence>
<feature type="transmembrane region" description="Helical" evidence="5">
    <location>
        <begin position="36"/>
        <end position="62"/>
    </location>
</feature>
<comment type="subcellular location">
    <subcellularLocation>
        <location evidence="1">Membrane</location>
        <topology evidence="1">Multi-pass membrane protein</topology>
    </subcellularLocation>
</comment>
<dbReference type="Pfam" id="PF01699">
    <property type="entry name" value="Na_Ca_ex"/>
    <property type="match status" value="2"/>
</dbReference>
<dbReference type="GO" id="GO:0005886">
    <property type="term" value="C:plasma membrane"/>
    <property type="evidence" value="ECO:0007669"/>
    <property type="project" value="TreeGrafter"/>
</dbReference>
<dbReference type="KEGG" id="woc:BA177_14270"/>
<feature type="transmembrane region" description="Helical" evidence="5">
    <location>
        <begin position="174"/>
        <end position="196"/>
    </location>
</feature>
<organism evidence="7 8">
    <name type="scientific">Woeseia oceani</name>
    <dbReference type="NCBI Taxonomy" id="1548547"/>
    <lineage>
        <taxon>Bacteria</taxon>
        <taxon>Pseudomonadati</taxon>
        <taxon>Pseudomonadota</taxon>
        <taxon>Gammaproteobacteria</taxon>
        <taxon>Woeseiales</taxon>
        <taxon>Woeseiaceae</taxon>
        <taxon>Woeseia</taxon>
    </lineage>
</organism>
<evidence type="ECO:0000313" key="8">
    <source>
        <dbReference type="Proteomes" id="UP000092695"/>
    </source>
</evidence>
<dbReference type="RefSeq" id="WP_068617297.1">
    <property type="nucleotide sequence ID" value="NZ_CP016268.1"/>
</dbReference>
<keyword evidence="4 5" id="KW-0472">Membrane</keyword>
<dbReference type="EMBL" id="CP016268">
    <property type="protein sequence ID" value="ANO52200.1"/>
    <property type="molecule type" value="Genomic_DNA"/>
</dbReference>
<feature type="transmembrane region" description="Helical" evidence="5">
    <location>
        <begin position="74"/>
        <end position="94"/>
    </location>
</feature>
<dbReference type="AlphaFoldDB" id="A0A193LI59"/>
<dbReference type="Proteomes" id="UP000092695">
    <property type="component" value="Chromosome"/>
</dbReference>
<feature type="transmembrane region" description="Helical" evidence="5">
    <location>
        <begin position="243"/>
        <end position="264"/>
    </location>
</feature>
<keyword evidence="2 5" id="KW-0812">Transmembrane</keyword>
<dbReference type="PANTHER" id="PTHR10846:SF8">
    <property type="entry name" value="INNER MEMBRANE PROTEIN YRBG"/>
    <property type="match status" value="1"/>
</dbReference>
<feature type="transmembrane region" description="Helical" evidence="5">
    <location>
        <begin position="270"/>
        <end position="288"/>
    </location>
</feature>
<dbReference type="GO" id="GO:0006874">
    <property type="term" value="P:intracellular calcium ion homeostasis"/>
    <property type="evidence" value="ECO:0007669"/>
    <property type="project" value="TreeGrafter"/>
</dbReference>
<sequence>MLGNIVEIIAGLSLLIWGADRFVFGGAAIARNLGVAPLLIGLTIVAIATSAPEILVSVVASLRGEPELAIGNAIGSNSANIGLVLGAIALFRPIELTSETLRREMPALLAVSLLTVSLFLDSYLSRIDGFVLLTALIIVMVWLTRVGIRSSANDPMRNDYEAEIPSNVSMQKAAIWLLVGLGTLLFGADLLVDGAIEVARHFGVSEVVIGITLVAIATSLPELAVSLVSAYKGEYGLAIGNIVGSNIFNLLAVIGVAASIQPLALPPSVLSLHIFVMVAFTLVLFAMTYEYEGEGRINRFEGLCLICAYFAYTGYVVVQNV</sequence>
<dbReference type="NCBIfam" id="TIGR00367">
    <property type="entry name" value="calcium/sodium antiporter"/>
    <property type="match status" value="1"/>
</dbReference>
<keyword evidence="8" id="KW-1185">Reference proteome</keyword>
<feature type="domain" description="Sodium/calcium exchanger membrane region" evidence="6">
    <location>
        <begin position="8"/>
        <end position="144"/>
    </location>
</feature>
<dbReference type="InterPro" id="IPR044880">
    <property type="entry name" value="NCX_ion-bd_dom_sf"/>
</dbReference>
<name>A0A193LI59_9GAMM</name>
<feature type="transmembrane region" description="Helical" evidence="5">
    <location>
        <begin position="130"/>
        <end position="148"/>
    </location>
</feature>
<feature type="transmembrane region" description="Helical" evidence="5">
    <location>
        <begin position="208"/>
        <end position="231"/>
    </location>
</feature>
<evidence type="ECO:0000256" key="4">
    <source>
        <dbReference type="ARBA" id="ARBA00023136"/>
    </source>
</evidence>
<feature type="domain" description="Sodium/calcium exchanger membrane region" evidence="6">
    <location>
        <begin position="173"/>
        <end position="317"/>
    </location>
</feature>
<evidence type="ECO:0000256" key="1">
    <source>
        <dbReference type="ARBA" id="ARBA00004141"/>
    </source>
</evidence>
<evidence type="ECO:0000256" key="5">
    <source>
        <dbReference type="SAM" id="Phobius"/>
    </source>
</evidence>
<gene>
    <name evidence="7" type="ORF">BA177_14270</name>
</gene>
<evidence type="ECO:0000313" key="7">
    <source>
        <dbReference type="EMBL" id="ANO52200.1"/>
    </source>
</evidence>
<accession>A0A193LI59</accession>
<evidence type="ECO:0000256" key="3">
    <source>
        <dbReference type="ARBA" id="ARBA00022989"/>
    </source>
</evidence>
<dbReference type="GO" id="GO:0005262">
    <property type="term" value="F:calcium channel activity"/>
    <property type="evidence" value="ECO:0007669"/>
    <property type="project" value="TreeGrafter"/>
</dbReference>
<dbReference type="PANTHER" id="PTHR10846">
    <property type="entry name" value="SODIUM/POTASSIUM/CALCIUM EXCHANGER"/>
    <property type="match status" value="1"/>
</dbReference>
<reference evidence="7 8" key="1">
    <citation type="submission" date="2016-06" db="EMBL/GenBank/DDBJ databases">
        <title>Complete genome sequence of a deep-branching marine Gamma Proteobacterium Woeseia oceani type strain XK5.</title>
        <authorList>
            <person name="Mu D."/>
            <person name="Du Z."/>
        </authorList>
    </citation>
    <scope>NUCLEOTIDE SEQUENCE [LARGE SCALE GENOMIC DNA]</scope>
    <source>
        <strain evidence="7 8">XK5</strain>
    </source>
</reference>
<dbReference type="GO" id="GO:0008273">
    <property type="term" value="F:calcium, potassium:sodium antiporter activity"/>
    <property type="evidence" value="ECO:0007669"/>
    <property type="project" value="TreeGrafter"/>
</dbReference>
<protein>
    <submittedName>
        <fullName evidence="7">Calcium/sodium antiporter</fullName>
    </submittedName>
</protein>
<feature type="transmembrane region" description="Helical" evidence="5">
    <location>
        <begin position="300"/>
        <end position="318"/>
    </location>
</feature>
<dbReference type="OrthoDB" id="9794225at2"/>
<dbReference type="InterPro" id="IPR004837">
    <property type="entry name" value="NaCa_Exmemb"/>
</dbReference>
<dbReference type="STRING" id="1548547.BA177_14270"/>
<keyword evidence="3 5" id="KW-1133">Transmembrane helix</keyword>